<keyword evidence="2" id="KW-1185">Reference proteome</keyword>
<comment type="caution">
    <text evidence="1">The sequence shown here is derived from an EMBL/GenBank/DDBJ whole genome shotgun (WGS) entry which is preliminary data.</text>
</comment>
<dbReference type="AlphaFoldDB" id="A0A822Y2A1"/>
<gene>
    <name evidence="1" type="ORF">HUJ06_026893</name>
</gene>
<protein>
    <submittedName>
        <fullName evidence="1">Uncharacterized protein</fullName>
    </submittedName>
</protein>
<evidence type="ECO:0000313" key="1">
    <source>
        <dbReference type="EMBL" id="DAD25429.1"/>
    </source>
</evidence>
<dbReference type="EMBL" id="DUZY01000001">
    <property type="protein sequence ID" value="DAD25429.1"/>
    <property type="molecule type" value="Genomic_DNA"/>
</dbReference>
<sequence>MVVNVLKCIIASGSMVIMSIHQPSFEIIGLLNCLLFFSRGQTVYSSAQFRTLDSTEREQN</sequence>
<name>A0A822Y2A1_NELNU</name>
<proteinExistence type="predicted"/>
<dbReference type="Proteomes" id="UP000607653">
    <property type="component" value="Unassembled WGS sequence"/>
</dbReference>
<evidence type="ECO:0000313" key="2">
    <source>
        <dbReference type="Proteomes" id="UP000607653"/>
    </source>
</evidence>
<organism evidence="1 2">
    <name type="scientific">Nelumbo nucifera</name>
    <name type="common">Sacred lotus</name>
    <dbReference type="NCBI Taxonomy" id="4432"/>
    <lineage>
        <taxon>Eukaryota</taxon>
        <taxon>Viridiplantae</taxon>
        <taxon>Streptophyta</taxon>
        <taxon>Embryophyta</taxon>
        <taxon>Tracheophyta</taxon>
        <taxon>Spermatophyta</taxon>
        <taxon>Magnoliopsida</taxon>
        <taxon>Proteales</taxon>
        <taxon>Nelumbonaceae</taxon>
        <taxon>Nelumbo</taxon>
    </lineage>
</organism>
<reference evidence="1 2" key="1">
    <citation type="journal article" date="2020" name="Mol. Biol. Evol.">
        <title>Distinct Expression and Methylation Patterns for Genes with Different Fates following a Single Whole-Genome Duplication in Flowering Plants.</title>
        <authorList>
            <person name="Shi T."/>
            <person name="Rahmani R.S."/>
            <person name="Gugger P.F."/>
            <person name="Wang M."/>
            <person name="Li H."/>
            <person name="Zhang Y."/>
            <person name="Li Z."/>
            <person name="Wang Q."/>
            <person name="Van de Peer Y."/>
            <person name="Marchal K."/>
            <person name="Chen J."/>
        </authorList>
    </citation>
    <scope>NUCLEOTIDE SEQUENCE [LARGE SCALE GENOMIC DNA]</scope>
    <source>
        <tissue evidence="1">Leaf</tissue>
    </source>
</reference>
<accession>A0A822Y2A1</accession>